<comment type="caution">
    <text evidence="10">The sequence shown here is derived from an EMBL/GenBank/DDBJ whole genome shotgun (WGS) entry which is preliminary data.</text>
</comment>
<evidence type="ECO:0000256" key="8">
    <source>
        <dbReference type="RuleBase" id="RU366003"/>
    </source>
</evidence>
<reference evidence="10 11" key="1">
    <citation type="submission" date="2018-05" db="EMBL/GenBank/DDBJ databases">
        <title>Genome sequencing and assembly of the regulated plant pathogen Lachnellula willkommii and related sister species for the development of diagnostic species identification markers.</title>
        <authorList>
            <person name="Giroux E."/>
            <person name="Bilodeau G."/>
        </authorList>
    </citation>
    <scope>NUCLEOTIDE SEQUENCE [LARGE SCALE GENOMIC DNA]</scope>
    <source>
        <strain evidence="10 11">CBS 185.66</strain>
    </source>
</reference>
<keyword evidence="6 8" id="KW-0368">Histidine biosynthesis</keyword>
<dbReference type="PANTHER" id="PTHR21039">
    <property type="entry name" value="HISTIDINOL PHOSPHATASE-RELATED"/>
    <property type="match status" value="1"/>
</dbReference>
<sequence length="299" mass="33346">MAFSMHSHSGQFCPGHAKDCLEDIILTAIAKGMQTFALTEHMPRNSEEDLYPEEIAAGDTIDPTYSNHNAYITEALRLRSKYTSQLHILIGFEGEWIRPSYGPLITSLSSNPAIDFVLGSVHHVHGHPIDYDTSFYAQAVAASGGSDEKCFEAYFDSQFEMLLALRPKVVAHFDLIRLMCATPNISLRSLPGVWEKVVRNLRVVVEQGGLLEINSAGLRKGLQEPYPGRAVCEAFMGMGGRFTLSDDSHGIEQVGTNYRRTFEYLEGLEVEELWTFERSKEGLGVKSVSLAYLKATFRE</sequence>
<evidence type="ECO:0000313" key="10">
    <source>
        <dbReference type="EMBL" id="TVY30194.1"/>
    </source>
</evidence>
<comment type="pathway">
    <text evidence="1 8">Amino-acid biosynthesis; L-histidine biosynthesis; L-histidine from 5-phospho-alpha-D-ribose 1-diphosphate: step 8/9.</text>
</comment>
<accession>A0A8H8U1M0</accession>
<dbReference type="Gene3D" id="3.20.20.140">
    <property type="entry name" value="Metal-dependent hydrolases"/>
    <property type="match status" value="1"/>
</dbReference>
<evidence type="ECO:0000256" key="6">
    <source>
        <dbReference type="ARBA" id="ARBA00023102"/>
    </source>
</evidence>
<dbReference type="EC" id="3.1.3.15" evidence="3 8"/>
<evidence type="ECO:0000256" key="4">
    <source>
        <dbReference type="ARBA" id="ARBA00022605"/>
    </source>
</evidence>
<evidence type="ECO:0000256" key="5">
    <source>
        <dbReference type="ARBA" id="ARBA00022801"/>
    </source>
</evidence>
<evidence type="ECO:0000256" key="7">
    <source>
        <dbReference type="ARBA" id="ARBA00049158"/>
    </source>
</evidence>
<comment type="similarity">
    <text evidence="2 8">Belongs to the PHP hydrolase family. HisK subfamily.</text>
</comment>
<proteinExistence type="inferred from homology"/>
<feature type="domain" description="PHP" evidence="9">
    <location>
        <begin position="5"/>
        <end position="216"/>
    </location>
</feature>
<dbReference type="GO" id="GO:0004401">
    <property type="term" value="F:histidinol-phosphatase activity"/>
    <property type="evidence" value="ECO:0007669"/>
    <property type="project" value="UniProtKB-UniRule"/>
</dbReference>
<gene>
    <name evidence="10" type="ORF">LHYA1_G000741</name>
</gene>
<dbReference type="InterPro" id="IPR004013">
    <property type="entry name" value="PHP_dom"/>
</dbReference>
<dbReference type="UniPathway" id="UPA00031">
    <property type="reaction ID" value="UER00013"/>
</dbReference>
<dbReference type="OrthoDB" id="5957391at2759"/>
<dbReference type="RefSeq" id="XP_031008980.1">
    <property type="nucleotide sequence ID" value="XM_031145732.1"/>
</dbReference>
<dbReference type="CDD" id="cd12110">
    <property type="entry name" value="PHP_HisPPase_Hisj_like"/>
    <property type="match status" value="1"/>
</dbReference>
<comment type="catalytic activity">
    <reaction evidence="7 8">
        <text>L-histidinol phosphate + H2O = L-histidinol + phosphate</text>
        <dbReference type="Rhea" id="RHEA:14465"/>
        <dbReference type="ChEBI" id="CHEBI:15377"/>
        <dbReference type="ChEBI" id="CHEBI:43474"/>
        <dbReference type="ChEBI" id="CHEBI:57699"/>
        <dbReference type="ChEBI" id="CHEBI:57980"/>
        <dbReference type="EC" id="3.1.3.15"/>
    </reaction>
</comment>
<organism evidence="10 11">
    <name type="scientific">Lachnellula hyalina</name>
    <dbReference type="NCBI Taxonomy" id="1316788"/>
    <lineage>
        <taxon>Eukaryota</taxon>
        <taxon>Fungi</taxon>
        <taxon>Dikarya</taxon>
        <taxon>Ascomycota</taxon>
        <taxon>Pezizomycotina</taxon>
        <taxon>Leotiomycetes</taxon>
        <taxon>Helotiales</taxon>
        <taxon>Lachnaceae</taxon>
        <taxon>Lachnellula</taxon>
    </lineage>
</organism>
<dbReference type="GO" id="GO:0005737">
    <property type="term" value="C:cytoplasm"/>
    <property type="evidence" value="ECO:0007669"/>
    <property type="project" value="TreeGrafter"/>
</dbReference>
<dbReference type="PANTHER" id="PTHR21039:SF0">
    <property type="entry name" value="HISTIDINOL-PHOSPHATASE"/>
    <property type="match status" value="1"/>
</dbReference>
<keyword evidence="5 8" id="KW-0378">Hydrolase</keyword>
<evidence type="ECO:0000313" key="11">
    <source>
        <dbReference type="Proteomes" id="UP000431533"/>
    </source>
</evidence>
<evidence type="ECO:0000256" key="1">
    <source>
        <dbReference type="ARBA" id="ARBA00004970"/>
    </source>
</evidence>
<dbReference type="FunFam" id="3.20.20.140:FF:000059">
    <property type="entry name" value="Histidinol-phosphatase"/>
    <property type="match status" value="1"/>
</dbReference>
<evidence type="ECO:0000256" key="2">
    <source>
        <dbReference type="ARBA" id="ARBA00009152"/>
    </source>
</evidence>
<dbReference type="InterPro" id="IPR010140">
    <property type="entry name" value="Histidinol_P_phosphatase_HisJ"/>
</dbReference>
<dbReference type="GO" id="GO:0000105">
    <property type="term" value="P:L-histidine biosynthetic process"/>
    <property type="evidence" value="ECO:0007669"/>
    <property type="project" value="UniProtKB-UniRule"/>
</dbReference>
<name>A0A8H8U1M0_9HELO</name>
<dbReference type="SUPFAM" id="SSF89550">
    <property type="entry name" value="PHP domain-like"/>
    <property type="match status" value="1"/>
</dbReference>
<dbReference type="Proteomes" id="UP000431533">
    <property type="component" value="Unassembled WGS sequence"/>
</dbReference>
<keyword evidence="4 8" id="KW-0028">Amino-acid biosynthesis</keyword>
<dbReference type="Pfam" id="PF02811">
    <property type="entry name" value="PHP"/>
    <property type="match status" value="1"/>
</dbReference>
<dbReference type="InterPro" id="IPR016195">
    <property type="entry name" value="Pol/histidinol_Pase-like"/>
</dbReference>
<protein>
    <recommendedName>
        <fullName evidence="3 8">Histidinol-phosphatase</fullName>
        <shortName evidence="8">HolPase</shortName>
        <ecNumber evidence="3 8">3.1.3.15</ecNumber>
    </recommendedName>
</protein>
<dbReference type="NCBIfam" id="TIGR01856">
    <property type="entry name" value="hisJ_fam"/>
    <property type="match status" value="1"/>
</dbReference>
<evidence type="ECO:0000256" key="3">
    <source>
        <dbReference type="ARBA" id="ARBA00013085"/>
    </source>
</evidence>
<dbReference type="EMBL" id="QGMH01000009">
    <property type="protein sequence ID" value="TVY30194.1"/>
    <property type="molecule type" value="Genomic_DNA"/>
</dbReference>
<keyword evidence="11" id="KW-1185">Reference proteome</keyword>
<dbReference type="GeneID" id="41980939"/>
<evidence type="ECO:0000259" key="9">
    <source>
        <dbReference type="Pfam" id="PF02811"/>
    </source>
</evidence>
<dbReference type="AlphaFoldDB" id="A0A8H8U1M0"/>